<dbReference type="OrthoDB" id="2013972at2759"/>
<proteinExistence type="predicted"/>
<keyword evidence="5" id="KW-1185">Reference proteome</keyword>
<dbReference type="SUPFAM" id="SSF53335">
    <property type="entry name" value="S-adenosyl-L-methionine-dependent methyltransferases"/>
    <property type="match status" value="1"/>
</dbReference>
<dbReference type="PANTHER" id="PTHR43861:SF1">
    <property type="entry name" value="TRANS-ACONITATE 2-METHYLTRANSFERASE"/>
    <property type="match status" value="1"/>
</dbReference>
<evidence type="ECO:0000313" key="4">
    <source>
        <dbReference type="EMBL" id="CAI6335543.1"/>
    </source>
</evidence>
<dbReference type="EMBL" id="CAOQHR010000005">
    <property type="protein sequence ID" value="CAI6335543.1"/>
    <property type="molecule type" value="Genomic_DNA"/>
</dbReference>
<keyword evidence="1" id="KW-0489">Methyltransferase</keyword>
<organism evidence="4 5">
    <name type="scientific">Periconia digitata</name>
    <dbReference type="NCBI Taxonomy" id="1303443"/>
    <lineage>
        <taxon>Eukaryota</taxon>
        <taxon>Fungi</taxon>
        <taxon>Dikarya</taxon>
        <taxon>Ascomycota</taxon>
        <taxon>Pezizomycotina</taxon>
        <taxon>Dothideomycetes</taxon>
        <taxon>Pleosporomycetidae</taxon>
        <taxon>Pleosporales</taxon>
        <taxon>Massarineae</taxon>
        <taxon>Periconiaceae</taxon>
        <taxon>Periconia</taxon>
    </lineage>
</organism>
<keyword evidence="2" id="KW-0808">Transferase</keyword>
<evidence type="ECO:0000259" key="3">
    <source>
        <dbReference type="Pfam" id="PF13649"/>
    </source>
</evidence>
<feature type="domain" description="Methyltransferase" evidence="3">
    <location>
        <begin position="51"/>
        <end position="149"/>
    </location>
</feature>
<accession>A0A9W4UFL3</accession>
<comment type="caution">
    <text evidence="4">The sequence shown here is derived from an EMBL/GenBank/DDBJ whole genome shotgun (WGS) entry which is preliminary data.</text>
</comment>
<reference evidence="4" key="1">
    <citation type="submission" date="2023-01" db="EMBL/GenBank/DDBJ databases">
        <authorList>
            <person name="Van Ghelder C."/>
            <person name="Rancurel C."/>
        </authorList>
    </citation>
    <scope>NUCLEOTIDE SEQUENCE</scope>
    <source>
        <strain evidence="4">CNCM I-4278</strain>
    </source>
</reference>
<evidence type="ECO:0000256" key="1">
    <source>
        <dbReference type="ARBA" id="ARBA00022603"/>
    </source>
</evidence>
<evidence type="ECO:0000256" key="2">
    <source>
        <dbReference type="ARBA" id="ARBA00022679"/>
    </source>
</evidence>
<dbReference type="InterPro" id="IPR029063">
    <property type="entry name" value="SAM-dependent_MTases_sf"/>
</dbReference>
<dbReference type="Proteomes" id="UP001152607">
    <property type="component" value="Unassembled WGS sequence"/>
</dbReference>
<dbReference type="Pfam" id="PF13649">
    <property type="entry name" value="Methyltransf_25"/>
    <property type="match status" value="1"/>
</dbReference>
<dbReference type="GO" id="GO:0032259">
    <property type="term" value="P:methylation"/>
    <property type="evidence" value="ECO:0007669"/>
    <property type="project" value="UniProtKB-KW"/>
</dbReference>
<dbReference type="Gene3D" id="3.40.50.150">
    <property type="entry name" value="Vaccinia Virus protein VP39"/>
    <property type="match status" value="1"/>
</dbReference>
<gene>
    <name evidence="4" type="ORF">PDIGIT_LOCUS8627</name>
</gene>
<dbReference type="InterPro" id="IPR041698">
    <property type="entry name" value="Methyltransf_25"/>
</dbReference>
<dbReference type="CDD" id="cd02440">
    <property type="entry name" value="AdoMet_MTases"/>
    <property type="match status" value="1"/>
</dbReference>
<dbReference type="AlphaFoldDB" id="A0A9W4UFL3"/>
<name>A0A9W4UFL3_9PLEO</name>
<evidence type="ECO:0000313" key="5">
    <source>
        <dbReference type="Proteomes" id="UP001152607"/>
    </source>
</evidence>
<dbReference type="GO" id="GO:0008168">
    <property type="term" value="F:methyltransferase activity"/>
    <property type="evidence" value="ECO:0007669"/>
    <property type="project" value="UniProtKB-KW"/>
</dbReference>
<protein>
    <recommendedName>
        <fullName evidence="3">Methyltransferase domain-containing protein</fullName>
    </recommendedName>
</protein>
<dbReference type="PANTHER" id="PTHR43861">
    <property type="entry name" value="TRANS-ACONITATE 2-METHYLTRANSFERASE-RELATED"/>
    <property type="match status" value="1"/>
</dbReference>
<sequence length="286" mass="31424">MDKFGFDNPYTPSQAHAPTPQLHNELLGDCMNILARETVAEMLPLHSGSTIIDVACGTGAGTAALVAQIKDATNLSIKGVEWNEEMLATYAQKAKDNSWPAEAIHQDVQKLSIADDTFSHAIGTAVLSALPRDAVPALREVYRTLKPGGVAVFNSWAHVPNMEPIRTASRLTRPQGSPLPRDKMKKWEDHNFLRRIFKQSGFEDNRIAILKREIVVTTTGVDRYAGLLWSFLGGSSTAGWLAADGEKWEEAVAIVKEELVKSDGYRELEGGKMQLKFVANVIVARK</sequence>